<keyword evidence="6 16" id="KW-0597">Phosphoprotein</keyword>
<dbReference type="FunFam" id="3.30.565.10:FF:000023">
    <property type="entry name" value="PAS domain-containing sensor histidine kinase"/>
    <property type="match status" value="1"/>
</dbReference>
<keyword evidence="14 17" id="KW-0472">Membrane</keyword>
<dbReference type="Pfam" id="PF00512">
    <property type="entry name" value="HisKA"/>
    <property type="match status" value="1"/>
</dbReference>
<dbReference type="InterPro" id="IPR013767">
    <property type="entry name" value="PAS_fold"/>
</dbReference>
<dbReference type="SMART" id="SM00091">
    <property type="entry name" value="PAS"/>
    <property type="match status" value="1"/>
</dbReference>
<dbReference type="NCBIfam" id="TIGR00229">
    <property type="entry name" value="sensory_box"/>
    <property type="match status" value="1"/>
</dbReference>
<dbReference type="SUPFAM" id="SSF55874">
    <property type="entry name" value="ATPase domain of HSP90 chaperone/DNA topoisomerase II/histidine kinase"/>
    <property type="match status" value="1"/>
</dbReference>
<evidence type="ECO:0000313" key="23">
    <source>
        <dbReference type="EMBL" id="CUI02161.1"/>
    </source>
</evidence>
<dbReference type="InterPro" id="IPR036890">
    <property type="entry name" value="HATPase_C_sf"/>
</dbReference>
<dbReference type="InterPro" id="IPR035965">
    <property type="entry name" value="PAS-like_dom_sf"/>
</dbReference>
<dbReference type="Pfam" id="PF00072">
    <property type="entry name" value="Response_reg"/>
    <property type="match status" value="1"/>
</dbReference>
<keyword evidence="13" id="KW-0902">Two-component regulatory system</keyword>
<dbReference type="InterPro" id="IPR003661">
    <property type="entry name" value="HisK_dim/P_dom"/>
</dbReference>
<dbReference type="GO" id="GO:0005524">
    <property type="term" value="F:ATP binding"/>
    <property type="evidence" value="ECO:0007669"/>
    <property type="project" value="UniProtKB-KW"/>
</dbReference>
<dbReference type="GO" id="GO:0005886">
    <property type="term" value="C:plasma membrane"/>
    <property type="evidence" value="ECO:0007669"/>
    <property type="project" value="UniProtKB-SubCell"/>
</dbReference>
<evidence type="ECO:0000256" key="8">
    <source>
        <dbReference type="ARBA" id="ARBA00022692"/>
    </source>
</evidence>
<dbReference type="CDD" id="cd00130">
    <property type="entry name" value="PAS"/>
    <property type="match status" value="1"/>
</dbReference>
<evidence type="ECO:0000256" key="7">
    <source>
        <dbReference type="ARBA" id="ARBA00022679"/>
    </source>
</evidence>
<dbReference type="PROSITE" id="PS50109">
    <property type="entry name" value="HIS_KIN"/>
    <property type="match status" value="1"/>
</dbReference>
<evidence type="ECO:0000256" key="1">
    <source>
        <dbReference type="ARBA" id="ARBA00000085"/>
    </source>
</evidence>
<reference evidence="23 24" key="1">
    <citation type="submission" date="2015-09" db="EMBL/GenBank/DDBJ databases">
        <authorList>
            <consortium name="Swine Surveillance"/>
        </authorList>
    </citation>
    <scope>NUCLEOTIDE SEQUENCE [LARGE SCALE GENOMIC DNA]</scope>
    <source>
        <strain evidence="23 24">CECT 8399</strain>
    </source>
</reference>
<dbReference type="InterPro" id="IPR003594">
    <property type="entry name" value="HATPase_dom"/>
</dbReference>
<dbReference type="InterPro" id="IPR036097">
    <property type="entry name" value="HisK_dim/P_sf"/>
</dbReference>
<feature type="transmembrane region" description="Helical" evidence="17">
    <location>
        <begin position="176"/>
        <end position="198"/>
    </location>
</feature>
<evidence type="ECO:0000256" key="9">
    <source>
        <dbReference type="ARBA" id="ARBA00022741"/>
    </source>
</evidence>
<feature type="modified residue" description="4-aspartylphosphate" evidence="16">
    <location>
        <position position="649"/>
    </location>
</feature>
<evidence type="ECO:0000313" key="24">
    <source>
        <dbReference type="Proteomes" id="UP000051326"/>
    </source>
</evidence>
<evidence type="ECO:0000259" key="20">
    <source>
        <dbReference type="PROSITE" id="PS50112"/>
    </source>
</evidence>
<dbReference type="SMART" id="SM00448">
    <property type="entry name" value="REC"/>
    <property type="match status" value="1"/>
</dbReference>
<dbReference type="PROSITE" id="PS50894">
    <property type="entry name" value="HPT"/>
    <property type="match status" value="1"/>
</dbReference>
<dbReference type="CDD" id="cd17546">
    <property type="entry name" value="REC_hyHK_CKI1_RcsC-like"/>
    <property type="match status" value="1"/>
</dbReference>
<dbReference type="PANTHER" id="PTHR43047">
    <property type="entry name" value="TWO-COMPONENT HISTIDINE PROTEIN KINASE"/>
    <property type="match status" value="1"/>
</dbReference>
<evidence type="ECO:0000259" key="21">
    <source>
        <dbReference type="PROSITE" id="PS50113"/>
    </source>
</evidence>
<comment type="subcellular location">
    <subcellularLocation>
        <location evidence="2">Cell inner membrane</location>
        <topology evidence="2">Multi-pass membrane protein</topology>
    </subcellularLocation>
</comment>
<dbReference type="Pfam" id="PF02518">
    <property type="entry name" value="HATPase_c"/>
    <property type="match status" value="1"/>
</dbReference>
<dbReference type="Gene3D" id="3.30.565.10">
    <property type="entry name" value="Histidine kinase-like ATPase, C-terminal domain"/>
    <property type="match status" value="1"/>
</dbReference>
<keyword evidence="9" id="KW-0547">Nucleotide-binding</keyword>
<keyword evidence="10" id="KW-0418">Kinase</keyword>
<accession>A0A0P1HS70</accession>
<evidence type="ECO:0000259" key="19">
    <source>
        <dbReference type="PROSITE" id="PS50110"/>
    </source>
</evidence>
<dbReference type="PROSITE" id="PS50112">
    <property type="entry name" value="PAS"/>
    <property type="match status" value="1"/>
</dbReference>
<keyword evidence="11" id="KW-0067">ATP-binding</keyword>
<dbReference type="InterPro" id="IPR000014">
    <property type="entry name" value="PAS"/>
</dbReference>
<dbReference type="Pfam" id="PF00989">
    <property type="entry name" value="PAS"/>
    <property type="match status" value="1"/>
</dbReference>
<dbReference type="CDD" id="cd16922">
    <property type="entry name" value="HATPase_EvgS-ArcB-TorS-like"/>
    <property type="match status" value="1"/>
</dbReference>
<keyword evidence="8 17" id="KW-0812">Transmembrane</keyword>
<evidence type="ECO:0000256" key="3">
    <source>
        <dbReference type="ARBA" id="ARBA00012438"/>
    </source>
</evidence>
<dbReference type="InterPro" id="IPR005467">
    <property type="entry name" value="His_kinase_dom"/>
</dbReference>
<feature type="domain" description="HPt" evidence="22">
    <location>
        <begin position="738"/>
        <end position="827"/>
    </location>
</feature>
<dbReference type="GO" id="GO:0006355">
    <property type="term" value="P:regulation of DNA-templated transcription"/>
    <property type="evidence" value="ECO:0007669"/>
    <property type="project" value="InterPro"/>
</dbReference>
<dbReference type="SUPFAM" id="SSF52172">
    <property type="entry name" value="CheY-like"/>
    <property type="match status" value="1"/>
</dbReference>
<evidence type="ECO:0000259" key="18">
    <source>
        <dbReference type="PROSITE" id="PS50109"/>
    </source>
</evidence>
<evidence type="ECO:0000256" key="13">
    <source>
        <dbReference type="ARBA" id="ARBA00023012"/>
    </source>
</evidence>
<dbReference type="SMART" id="SM00388">
    <property type="entry name" value="HisKA"/>
    <property type="match status" value="1"/>
</dbReference>
<dbReference type="PROSITE" id="PS50113">
    <property type="entry name" value="PAC"/>
    <property type="match status" value="1"/>
</dbReference>
<feature type="modified residue" description="Phosphohistidine" evidence="15">
    <location>
        <position position="775"/>
    </location>
</feature>
<evidence type="ECO:0000256" key="15">
    <source>
        <dbReference type="PROSITE-ProRule" id="PRU00110"/>
    </source>
</evidence>
<dbReference type="STRING" id="1396826.PHA8399_04323"/>
<feature type="domain" description="Histidine kinase" evidence="18">
    <location>
        <begin position="362"/>
        <end position="580"/>
    </location>
</feature>
<dbReference type="EC" id="2.7.13.3" evidence="3"/>
<dbReference type="CDD" id="cd00082">
    <property type="entry name" value="HisKA"/>
    <property type="match status" value="1"/>
</dbReference>
<dbReference type="Gene3D" id="1.20.120.160">
    <property type="entry name" value="HPT domain"/>
    <property type="match status" value="1"/>
</dbReference>
<gene>
    <name evidence="23" type="primary">arcB</name>
    <name evidence="23" type="ORF">PHA8399_04323</name>
</gene>
<dbReference type="Gene3D" id="3.40.50.2300">
    <property type="match status" value="1"/>
</dbReference>
<dbReference type="InterPro" id="IPR008207">
    <property type="entry name" value="Sig_transdc_His_kin_Hpt_dom"/>
</dbReference>
<dbReference type="InterPro" id="IPR000700">
    <property type="entry name" value="PAS-assoc_C"/>
</dbReference>
<dbReference type="InterPro" id="IPR004358">
    <property type="entry name" value="Sig_transdc_His_kin-like_C"/>
</dbReference>
<dbReference type="SUPFAM" id="SSF47226">
    <property type="entry name" value="Histidine-containing phosphotransfer domain, HPT domain"/>
    <property type="match status" value="1"/>
</dbReference>
<dbReference type="Pfam" id="PF01627">
    <property type="entry name" value="Hpt"/>
    <property type="match status" value="1"/>
</dbReference>
<keyword evidence="5" id="KW-0997">Cell inner membrane</keyword>
<dbReference type="InterPro" id="IPR036641">
    <property type="entry name" value="HPT_dom_sf"/>
</dbReference>
<evidence type="ECO:0000256" key="11">
    <source>
        <dbReference type="ARBA" id="ARBA00022840"/>
    </source>
</evidence>
<dbReference type="SUPFAM" id="SSF55785">
    <property type="entry name" value="PYP-like sensor domain (PAS domain)"/>
    <property type="match status" value="1"/>
</dbReference>
<dbReference type="GO" id="GO:0000155">
    <property type="term" value="F:phosphorelay sensor kinase activity"/>
    <property type="evidence" value="ECO:0007669"/>
    <property type="project" value="InterPro"/>
</dbReference>
<keyword evidence="12 17" id="KW-1133">Transmembrane helix</keyword>
<keyword evidence="7 23" id="KW-0808">Transferase</keyword>
<dbReference type="InterPro" id="IPR001789">
    <property type="entry name" value="Sig_transdc_resp-reg_receiver"/>
</dbReference>
<dbReference type="Proteomes" id="UP000051326">
    <property type="component" value="Unassembled WGS sequence"/>
</dbReference>
<sequence length="827" mass="89802">MLHGFPSVPRWVLALVLAVAAVLAAQSVRLGHQVLQELNKLSTAATDNMQWNLSQAEVEHLKLQTAVLTARKAEDLPRLRRQFDIYYSRIATFRESPLFEDLRSSQGGAGLLQQMQDRLDRMAAVVDSGDQALLNGLLELAAELNANSKDVRELALFGVVLQVDDTKDKRLQLFTILYRLGWVVLALVLALALAALLLGRLYRKGREMAIERSRAAAQMEAMIASSLDAILVVGADGRIQAFNGAAESVFGYSREEAVGQPMVNLIVPDHLQEAHKAGMKRFLRTGETRVAGKGRLQLEARRKSGELFPVELSVSVSQSGSEMVFVSFLRDISERIEVEEELRRARDDALAGERAKHNLLTVMSHEMRTPLTGVLGAIDLIEGTGLTQEQRRYLRAMRVSGELLLHHVNDVLELSRLESGADSEKLRIFDLDELVSGLVESQQASAKGQGIDLSLHCSLGGKPVVAGRPRAVQQVLLNLIGNALKFTREGAVSVDVMRLPDGETVEFSVADTGQGIAPEDLDRIFEDFITLDASYGRGSEGTGLGLAITKRLVEAMGGTITCESEPGEGSLFTISLALPPAKAPPRQAEQDKPRNKGACRLLIAEDNDINRELLATLLSQEGHQVTAVPGGAEAVEAAEAGRFDLILMDISMPEVDGIEALRRIRAGQFAEGTDIVALTAHAAAEDHARILEAGFAEVLTKPVNKAELADVIARRAGGGVKALPRIESDIHQFFEALGAERARSFLVLFCDEVTQLQDTLQTSTALEDPQRKEAHRLAGSAAVLGLSDLRRAMLAIEKAELGEDPPLALFQQAWASAEMILAPHLPS</sequence>
<name>A0A0P1HS70_9RHOB</name>
<evidence type="ECO:0000256" key="14">
    <source>
        <dbReference type="ARBA" id="ARBA00023136"/>
    </source>
</evidence>
<evidence type="ECO:0000259" key="22">
    <source>
        <dbReference type="PROSITE" id="PS50894"/>
    </source>
</evidence>
<dbReference type="PRINTS" id="PR00344">
    <property type="entry name" value="BCTRLSENSOR"/>
</dbReference>
<protein>
    <recommendedName>
        <fullName evidence="3">histidine kinase</fullName>
        <ecNumber evidence="3">2.7.13.3</ecNumber>
    </recommendedName>
</protein>
<organism evidence="23 24">
    <name type="scientific">Leisingera aquaemixtae</name>
    <dbReference type="NCBI Taxonomy" id="1396826"/>
    <lineage>
        <taxon>Bacteria</taxon>
        <taxon>Pseudomonadati</taxon>
        <taxon>Pseudomonadota</taxon>
        <taxon>Alphaproteobacteria</taxon>
        <taxon>Rhodobacterales</taxon>
        <taxon>Roseobacteraceae</taxon>
        <taxon>Leisingera</taxon>
    </lineage>
</organism>
<dbReference type="Gene3D" id="1.10.287.130">
    <property type="match status" value="1"/>
</dbReference>
<dbReference type="EMBL" id="CYSR01000040">
    <property type="protein sequence ID" value="CUI02161.1"/>
    <property type="molecule type" value="Genomic_DNA"/>
</dbReference>
<feature type="domain" description="PAS" evidence="20">
    <location>
        <begin position="215"/>
        <end position="286"/>
    </location>
</feature>
<evidence type="ECO:0000256" key="5">
    <source>
        <dbReference type="ARBA" id="ARBA00022519"/>
    </source>
</evidence>
<dbReference type="PANTHER" id="PTHR43047:SF78">
    <property type="entry name" value="SENSORY_REGULATORY PROTEIN RPFC"/>
    <property type="match status" value="1"/>
</dbReference>
<dbReference type="AlphaFoldDB" id="A0A0P1HS70"/>
<proteinExistence type="predicted"/>
<dbReference type="SMART" id="SM00387">
    <property type="entry name" value="HATPase_c"/>
    <property type="match status" value="1"/>
</dbReference>
<evidence type="ECO:0000256" key="16">
    <source>
        <dbReference type="PROSITE-ProRule" id="PRU00169"/>
    </source>
</evidence>
<feature type="domain" description="Response regulatory" evidence="19">
    <location>
        <begin position="600"/>
        <end position="716"/>
    </location>
</feature>
<dbReference type="InterPro" id="IPR011006">
    <property type="entry name" value="CheY-like_superfamily"/>
</dbReference>
<comment type="catalytic activity">
    <reaction evidence="1">
        <text>ATP + protein L-histidine = ADP + protein N-phospho-L-histidine.</text>
        <dbReference type="EC" id="2.7.13.3"/>
    </reaction>
</comment>
<evidence type="ECO:0000256" key="4">
    <source>
        <dbReference type="ARBA" id="ARBA00022475"/>
    </source>
</evidence>
<feature type="domain" description="PAC" evidence="21">
    <location>
        <begin position="294"/>
        <end position="344"/>
    </location>
</feature>
<evidence type="ECO:0000256" key="12">
    <source>
        <dbReference type="ARBA" id="ARBA00022989"/>
    </source>
</evidence>
<evidence type="ECO:0000256" key="17">
    <source>
        <dbReference type="SAM" id="Phobius"/>
    </source>
</evidence>
<dbReference type="PROSITE" id="PS50110">
    <property type="entry name" value="RESPONSE_REGULATORY"/>
    <property type="match status" value="1"/>
</dbReference>
<dbReference type="Gene3D" id="3.30.450.20">
    <property type="entry name" value="PAS domain"/>
    <property type="match status" value="1"/>
</dbReference>
<evidence type="ECO:0000256" key="6">
    <source>
        <dbReference type="ARBA" id="ARBA00022553"/>
    </source>
</evidence>
<evidence type="ECO:0000256" key="2">
    <source>
        <dbReference type="ARBA" id="ARBA00004429"/>
    </source>
</evidence>
<keyword evidence="4" id="KW-1003">Cell membrane</keyword>
<dbReference type="SUPFAM" id="SSF47384">
    <property type="entry name" value="Homodimeric domain of signal transducing histidine kinase"/>
    <property type="match status" value="1"/>
</dbReference>
<evidence type="ECO:0000256" key="10">
    <source>
        <dbReference type="ARBA" id="ARBA00022777"/>
    </source>
</evidence>
<dbReference type="RefSeq" id="WP_058288105.1">
    <property type="nucleotide sequence ID" value="NZ_CYSR01000040.1"/>
</dbReference>